<accession>A0A6H5HEL0</accession>
<feature type="non-terminal residue" evidence="2">
    <location>
        <position position="1"/>
    </location>
</feature>
<name>A0A6H5HEL0_9HEMI</name>
<evidence type="ECO:0000256" key="1">
    <source>
        <dbReference type="SAM" id="MobiDB-lite"/>
    </source>
</evidence>
<dbReference type="Proteomes" id="UP000479000">
    <property type="component" value="Unassembled WGS sequence"/>
</dbReference>
<organism evidence="2 3">
    <name type="scientific">Nesidiocoris tenuis</name>
    <dbReference type="NCBI Taxonomy" id="355587"/>
    <lineage>
        <taxon>Eukaryota</taxon>
        <taxon>Metazoa</taxon>
        <taxon>Ecdysozoa</taxon>
        <taxon>Arthropoda</taxon>
        <taxon>Hexapoda</taxon>
        <taxon>Insecta</taxon>
        <taxon>Pterygota</taxon>
        <taxon>Neoptera</taxon>
        <taxon>Paraneoptera</taxon>
        <taxon>Hemiptera</taxon>
        <taxon>Heteroptera</taxon>
        <taxon>Panheteroptera</taxon>
        <taxon>Cimicomorpha</taxon>
        <taxon>Miridae</taxon>
        <taxon>Dicyphina</taxon>
        <taxon>Nesidiocoris</taxon>
    </lineage>
</organism>
<evidence type="ECO:0000313" key="2">
    <source>
        <dbReference type="EMBL" id="CAB0014305.1"/>
    </source>
</evidence>
<keyword evidence="3" id="KW-1185">Reference proteome</keyword>
<protein>
    <submittedName>
        <fullName evidence="2">Uncharacterized protein</fullName>
    </submittedName>
</protein>
<evidence type="ECO:0000313" key="3">
    <source>
        <dbReference type="Proteomes" id="UP000479000"/>
    </source>
</evidence>
<reference evidence="2 3" key="1">
    <citation type="submission" date="2020-02" db="EMBL/GenBank/DDBJ databases">
        <authorList>
            <person name="Ferguson B K."/>
        </authorList>
    </citation>
    <scope>NUCLEOTIDE SEQUENCE [LARGE SCALE GENOMIC DNA]</scope>
</reference>
<dbReference type="AlphaFoldDB" id="A0A6H5HEL0"/>
<sequence length="114" mass="13779">DHGSEHCKHSSFQNFEKRLKNIRPILKLRTDEELTRCLRLLRLAMESWVTWVKSARQFHGDDEEQERMERERKERERMEREHMEQERSSIESRRARARKALGRGAAVGLGYPRF</sequence>
<dbReference type="EMBL" id="CADCXU010027673">
    <property type="protein sequence ID" value="CAB0014305.1"/>
    <property type="molecule type" value="Genomic_DNA"/>
</dbReference>
<gene>
    <name evidence="2" type="ORF">NTEN_LOCUS18742</name>
</gene>
<feature type="compositionally biased region" description="Basic and acidic residues" evidence="1">
    <location>
        <begin position="67"/>
        <end position="94"/>
    </location>
</feature>
<feature type="region of interest" description="Disordered" evidence="1">
    <location>
        <begin position="60"/>
        <end position="97"/>
    </location>
</feature>
<proteinExistence type="predicted"/>